<accession>A0ABU9AWL2</accession>
<dbReference type="EMBL" id="JBBUKT010000006">
    <property type="protein sequence ID" value="MEK7952120.1"/>
    <property type="molecule type" value="Genomic_DNA"/>
</dbReference>
<evidence type="ECO:0000313" key="5">
    <source>
        <dbReference type="EMBL" id="MEK7952120.1"/>
    </source>
</evidence>
<keyword evidence="6" id="KW-1185">Reference proteome</keyword>
<dbReference type="Gene3D" id="3.30.420.10">
    <property type="entry name" value="Ribonuclease H-like superfamily/Ribonuclease H"/>
    <property type="match status" value="1"/>
</dbReference>
<proteinExistence type="predicted"/>
<gene>
    <name evidence="5" type="ORF">WKV53_16530</name>
</gene>
<dbReference type="RefSeq" id="WP_341405878.1">
    <property type="nucleotide sequence ID" value="NZ_JBBUKT010000006.1"/>
</dbReference>
<dbReference type="Proteomes" id="UP001371305">
    <property type="component" value="Unassembled WGS sequence"/>
</dbReference>
<organism evidence="5 6">
    <name type="scientific">Luteolibacter soli</name>
    <dbReference type="NCBI Taxonomy" id="3135280"/>
    <lineage>
        <taxon>Bacteria</taxon>
        <taxon>Pseudomonadati</taxon>
        <taxon>Verrucomicrobiota</taxon>
        <taxon>Verrucomicrobiia</taxon>
        <taxon>Verrucomicrobiales</taxon>
        <taxon>Verrucomicrobiaceae</taxon>
        <taxon>Luteolibacter</taxon>
    </lineage>
</organism>
<keyword evidence="2 5" id="KW-0378">Hydrolase</keyword>
<feature type="domain" description="Exonuclease" evidence="4">
    <location>
        <begin position="7"/>
        <end position="186"/>
    </location>
</feature>
<dbReference type="InterPro" id="IPR047201">
    <property type="entry name" value="ERI-1_3'hExo-like"/>
</dbReference>
<dbReference type="InterPro" id="IPR051274">
    <property type="entry name" value="3-5_Exoribonuclease"/>
</dbReference>
<protein>
    <submittedName>
        <fullName evidence="5">3'-5' exonuclease</fullName>
        <ecNumber evidence="5">3.1.-.-</ecNumber>
    </submittedName>
</protein>
<dbReference type="SMART" id="SM00479">
    <property type="entry name" value="EXOIII"/>
    <property type="match status" value="1"/>
</dbReference>
<dbReference type="SUPFAM" id="SSF53098">
    <property type="entry name" value="Ribonuclease H-like"/>
    <property type="match status" value="1"/>
</dbReference>
<name>A0ABU9AWL2_9BACT</name>
<dbReference type="InterPro" id="IPR036397">
    <property type="entry name" value="RNaseH_sf"/>
</dbReference>
<evidence type="ECO:0000259" key="4">
    <source>
        <dbReference type="SMART" id="SM00479"/>
    </source>
</evidence>
<dbReference type="EC" id="3.1.-.-" evidence="5"/>
<dbReference type="PANTHER" id="PTHR23044">
    <property type="entry name" value="3'-5' EXONUCLEASE ERI1-RELATED"/>
    <property type="match status" value="1"/>
</dbReference>
<comment type="caution">
    <text evidence="5">The sequence shown here is derived from an EMBL/GenBank/DDBJ whole genome shotgun (WGS) entry which is preliminary data.</text>
</comment>
<keyword evidence="3 5" id="KW-0269">Exonuclease</keyword>
<dbReference type="Pfam" id="PF00929">
    <property type="entry name" value="RNase_T"/>
    <property type="match status" value="1"/>
</dbReference>
<evidence type="ECO:0000256" key="1">
    <source>
        <dbReference type="ARBA" id="ARBA00022722"/>
    </source>
</evidence>
<dbReference type="GO" id="GO:0004527">
    <property type="term" value="F:exonuclease activity"/>
    <property type="evidence" value="ECO:0007669"/>
    <property type="project" value="UniProtKB-KW"/>
</dbReference>
<keyword evidence="1" id="KW-0540">Nuclease</keyword>
<sequence length="189" mass="21101">MKEYSTVLAIVDFEATCCDQQTFPREEMEIIEIGSVAVNAITGDLISEFSTFIRPVRNPALTGFCKSLTTITQDEVDAAPAFPEALAAFAAWLARFERPVFCSWGDYDRKQLEKDCQFHGQPFPFTNGHRNLKAEFSSAIASPKRFGLGQALHRLGLTFTGTPHRGIDDAKNIARVYKEILVHAERKNA</sequence>
<dbReference type="PANTHER" id="PTHR23044:SF61">
    <property type="entry name" value="3'-5' EXORIBONUCLEASE 1-RELATED"/>
    <property type="match status" value="1"/>
</dbReference>
<evidence type="ECO:0000313" key="6">
    <source>
        <dbReference type="Proteomes" id="UP001371305"/>
    </source>
</evidence>
<evidence type="ECO:0000256" key="2">
    <source>
        <dbReference type="ARBA" id="ARBA00022801"/>
    </source>
</evidence>
<evidence type="ECO:0000256" key="3">
    <source>
        <dbReference type="ARBA" id="ARBA00022839"/>
    </source>
</evidence>
<dbReference type="InterPro" id="IPR012337">
    <property type="entry name" value="RNaseH-like_sf"/>
</dbReference>
<dbReference type="InterPro" id="IPR013520">
    <property type="entry name" value="Ribonucl_H"/>
</dbReference>
<reference evidence="5 6" key="1">
    <citation type="submission" date="2024-04" db="EMBL/GenBank/DDBJ databases">
        <title>Luteolibacter sp. isolated from soil.</title>
        <authorList>
            <person name="An J."/>
        </authorList>
    </citation>
    <scope>NUCLEOTIDE SEQUENCE [LARGE SCALE GENOMIC DNA]</scope>
    <source>
        <strain evidence="5 6">Y139</strain>
    </source>
</reference>
<dbReference type="CDD" id="cd06133">
    <property type="entry name" value="ERI-1_3'hExo_like"/>
    <property type="match status" value="1"/>
</dbReference>